<reference evidence="1" key="1">
    <citation type="journal article" date="2014" name="Front. Microbiol.">
        <title>High frequency of phylogenetically diverse reductive dehalogenase-homologous genes in deep subseafloor sedimentary metagenomes.</title>
        <authorList>
            <person name="Kawai M."/>
            <person name="Futagami T."/>
            <person name="Toyoda A."/>
            <person name="Takaki Y."/>
            <person name="Nishi S."/>
            <person name="Hori S."/>
            <person name="Arai W."/>
            <person name="Tsubouchi T."/>
            <person name="Morono Y."/>
            <person name="Uchiyama I."/>
            <person name="Ito T."/>
            <person name="Fujiyama A."/>
            <person name="Inagaki F."/>
            <person name="Takami H."/>
        </authorList>
    </citation>
    <scope>NUCLEOTIDE SEQUENCE</scope>
    <source>
        <strain evidence="1">Expedition CK06-06</strain>
    </source>
</reference>
<sequence length="78" mass="8764">CKNCNKVLDRIWFTALMTEEWSWNGEGYNECDARHSLVTDAEQPVRCSYCGKVIGTGIDFGFGVGYTNEKEESSISDT</sequence>
<gene>
    <name evidence="1" type="ORF">S01H4_35029</name>
</gene>
<proteinExistence type="predicted"/>
<comment type="caution">
    <text evidence="1">The sequence shown here is derived from an EMBL/GenBank/DDBJ whole genome shotgun (WGS) entry which is preliminary data.</text>
</comment>
<dbReference type="AlphaFoldDB" id="X1A2L6"/>
<evidence type="ECO:0000313" key="1">
    <source>
        <dbReference type="EMBL" id="GAG75949.1"/>
    </source>
</evidence>
<name>X1A2L6_9ZZZZ</name>
<dbReference type="EMBL" id="BART01018578">
    <property type="protein sequence ID" value="GAG75949.1"/>
    <property type="molecule type" value="Genomic_DNA"/>
</dbReference>
<feature type="non-terminal residue" evidence="1">
    <location>
        <position position="1"/>
    </location>
</feature>
<accession>X1A2L6</accession>
<organism evidence="1">
    <name type="scientific">marine sediment metagenome</name>
    <dbReference type="NCBI Taxonomy" id="412755"/>
    <lineage>
        <taxon>unclassified sequences</taxon>
        <taxon>metagenomes</taxon>
        <taxon>ecological metagenomes</taxon>
    </lineage>
</organism>
<protein>
    <submittedName>
        <fullName evidence="1">Uncharacterized protein</fullName>
    </submittedName>
</protein>